<keyword evidence="1" id="KW-1133">Transmembrane helix</keyword>
<evidence type="ECO:0000256" key="1">
    <source>
        <dbReference type="SAM" id="Phobius"/>
    </source>
</evidence>
<accession>A0A518FHV3</accession>
<organism evidence="2 3">
    <name type="scientific">Gimesia panareensis</name>
    <dbReference type="NCBI Taxonomy" id="2527978"/>
    <lineage>
        <taxon>Bacteria</taxon>
        <taxon>Pseudomonadati</taxon>
        <taxon>Planctomycetota</taxon>
        <taxon>Planctomycetia</taxon>
        <taxon>Planctomycetales</taxon>
        <taxon>Planctomycetaceae</taxon>
        <taxon>Gimesia</taxon>
    </lineage>
</organism>
<protein>
    <submittedName>
        <fullName evidence="2">Uncharacterized protein</fullName>
    </submittedName>
</protein>
<dbReference type="OrthoDB" id="268208at2"/>
<dbReference type="RefSeq" id="WP_145453929.1">
    <property type="nucleotide sequence ID" value="NZ_CP036317.1"/>
</dbReference>
<gene>
    <name evidence="2" type="ORF">Pan153_05470</name>
</gene>
<dbReference type="EMBL" id="CP036317">
    <property type="protein sequence ID" value="QDV15928.1"/>
    <property type="molecule type" value="Genomic_DNA"/>
</dbReference>
<sequence>MSWLKSLKFKRASDLCSRDSSQTERRFRFGVRWNQTTKVIAGLIASICSMMALISFFGSLEQPTVEDKALSEAESLAPDLGSSDELSQEFGLDAELPLQAVSDDDAGQPAIQTVAVEQAAGISESDSGVYHALGRDYGDRQTSGRVEQVSGAQPIYVPVRQSGGSQDASGSGAAWLTGEIEELEQLPTVRSMAVPPRNY</sequence>
<evidence type="ECO:0000313" key="3">
    <source>
        <dbReference type="Proteomes" id="UP000320839"/>
    </source>
</evidence>
<evidence type="ECO:0000313" key="2">
    <source>
        <dbReference type="EMBL" id="QDV15928.1"/>
    </source>
</evidence>
<keyword evidence="1" id="KW-0812">Transmembrane</keyword>
<keyword evidence="1" id="KW-0472">Membrane</keyword>
<feature type="transmembrane region" description="Helical" evidence="1">
    <location>
        <begin position="39"/>
        <end position="60"/>
    </location>
</feature>
<name>A0A518FHV3_9PLAN</name>
<reference evidence="2 3" key="1">
    <citation type="submission" date="2019-02" db="EMBL/GenBank/DDBJ databases">
        <title>Deep-cultivation of Planctomycetes and their phenomic and genomic characterization uncovers novel biology.</title>
        <authorList>
            <person name="Wiegand S."/>
            <person name="Jogler M."/>
            <person name="Boedeker C."/>
            <person name="Pinto D."/>
            <person name="Vollmers J."/>
            <person name="Rivas-Marin E."/>
            <person name="Kohn T."/>
            <person name="Peeters S.H."/>
            <person name="Heuer A."/>
            <person name="Rast P."/>
            <person name="Oberbeckmann S."/>
            <person name="Bunk B."/>
            <person name="Jeske O."/>
            <person name="Meyerdierks A."/>
            <person name="Storesund J.E."/>
            <person name="Kallscheuer N."/>
            <person name="Luecker S."/>
            <person name="Lage O.M."/>
            <person name="Pohl T."/>
            <person name="Merkel B.J."/>
            <person name="Hornburger P."/>
            <person name="Mueller R.-W."/>
            <person name="Bruemmer F."/>
            <person name="Labrenz M."/>
            <person name="Spormann A.M."/>
            <person name="Op den Camp H."/>
            <person name="Overmann J."/>
            <person name="Amann R."/>
            <person name="Jetten M.S.M."/>
            <person name="Mascher T."/>
            <person name="Medema M.H."/>
            <person name="Devos D.P."/>
            <person name="Kaster A.-K."/>
            <person name="Ovreas L."/>
            <person name="Rohde M."/>
            <person name="Galperin M.Y."/>
            <person name="Jogler C."/>
        </authorList>
    </citation>
    <scope>NUCLEOTIDE SEQUENCE [LARGE SCALE GENOMIC DNA]</scope>
    <source>
        <strain evidence="2 3">Pan153</strain>
    </source>
</reference>
<dbReference type="AlphaFoldDB" id="A0A518FHV3"/>
<dbReference type="Proteomes" id="UP000320839">
    <property type="component" value="Chromosome"/>
</dbReference>
<proteinExistence type="predicted"/>